<accession>A0ABQ2Z7S8</accession>
<feature type="region of interest" description="Disordered" evidence="1">
    <location>
        <begin position="1"/>
        <end position="54"/>
    </location>
</feature>
<comment type="caution">
    <text evidence="2">The sequence shown here is derived from an EMBL/GenBank/DDBJ whole genome shotgun (WGS) entry which is preliminary data.</text>
</comment>
<dbReference type="EMBL" id="BMWE01000001">
    <property type="protein sequence ID" value="GGY03846.1"/>
    <property type="molecule type" value="Genomic_DNA"/>
</dbReference>
<evidence type="ECO:0000256" key="1">
    <source>
        <dbReference type="SAM" id="MobiDB-lite"/>
    </source>
</evidence>
<proteinExistence type="predicted"/>
<reference evidence="3" key="1">
    <citation type="journal article" date="2019" name="Int. J. Syst. Evol. Microbiol.">
        <title>The Global Catalogue of Microorganisms (GCM) 10K type strain sequencing project: providing services to taxonomists for standard genome sequencing and annotation.</title>
        <authorList>
            <consortium name="The Broad Institute Genomics Platform"/>
            <consortium name="The Broad Institute Genome Sequencing Center for Infectious Disease"/>
            <person name="Wu L."/>
            <person name="Ma J."/>
        </authorList>
    </citation>
    <scope>NUCLEOTIDE SEQUENCE [LARGE SCALE GENOMIC DNA]</scope>
    <source>
        <strain evidence="3">JCM 4957</strain>
    </source>
</reference>
<gene>
    <name evidence="2" type="ORF">GCM10010384_04960</name>
</gene>
<organism evidence="2 3">
    <name type="scientific">Streptomyces djakartensis</name>
    <dbReference type="NCBI Taxonomy" id="68193"/>
    <lineage>
        <taxon>Bacteria</taxon>
        <taxon>Bacillati</taxon>
        <taxon>Actinomycetota</taxon>
        <taxon>Actinomycetes</taxon>
        <taxon>Kitasatosporales</taxon>
        <taxon>Streptomycetaceae</taxon>
        <taxon>Streptomyces</taxon>
    </lineage>
</organism>
<keyword evidence="3" id="KW-1185">Reference proteome</keyword>
<protein>
    <submittedName>
        <fullName evidence="2">Uncharacterized protein</fullName>
    </submittedName>
</protein>
<evidence type="ECO:0000313" key="3">
    <source>
        <dbReference type="Proteomes" id="UP000653308"/>
    </source>
</evidence>
<evidence type="ECO:0000313" key="2">
    <source>
        <dbReference type="EMBL" id="GGY03846.1"/>
    </source>
</evidence>
<dbReference type="Proteomes" id="UP000653308">
    <property type="component" value="Unassembled WGS sequence"/>
</dbReference>
<sequence length="95" mass="10671">MLDSDPFPYPPTEAKDRWSLPRAPTRARWPKDPLNGGRPAQVTQEKLPDSAPRAGVKPVELRPVRLRRGVSFSPVLLRVRAVRITRKEAEAHGEA</sequence>
<name>A0ABQ2Z7S8_9ACTN</name>